<evidence type="ECO:0000256" key="5">
    <source>
        <dbReference type="ARBA" id="ARBA00010617"/>
    </source>
</evidence>
<evidence type="ECO:0000256" key="11">
    <source>
        <dbReference type="ARBA" id="ARBA00023004"/>
    </source>
</evidence>
<evidence type="ECO:0000256" key="3">
    <source>
        <dbReference type="ARBA" id="ARBA00004174"/>
    </source>
</evidence>
<dbReference type="OrthoDB" id="2789670at2759"/>
<proteinExistence type="inferred from homology"/>
<keyword evidence="8" id="KW-0256">Endoplasmic reticulum</keyword>
<evidence type="ECO:0000313" key="18">
    <source>
        <dbReference type="Proteomes" id="UP000095300"/>
    </source>
</evidence>
<keyword evidence="18" id="KW-1185">Reference proteome</keyword>
<keyword evidence="16" id="KW-1133">Transmembrane helix</keyword>
<reference evidence="17" key="1">
    <citation type="submission" date="2020-05" db="UniProtKB">
        <authorList>
            <consortium name="EnsemblMetazoa"/>
        </authorList>
    </citation>
    <scope>IDENTIFICATION</scope>
    <source>
        <strain evidence="17">USDA</strain>
    </source>
</reference>
<comment type="subcellular location">
    <subcellularLocation>
        <location evidence="4">Endoplasmic reticulum membrane</location>
        <topology evidence="4">Peripheral membrane protein</topology>
    </subcellularLocation>
    <subcellularLocation>
        <location evidence="3">Microsome membrane</location>
        <topology evidence="3">Peripheral membrane protein</topology>
    </subcellularLocation>
</comment>
<evidence type="ECO:0000256" key="8">
    <source>
        <dbReference type="ARBA" id="ARBA00022824"/>
    </source>
</evidence>
<dbReference type="InterPro" id="IPR017972">
    <property type="entry name" value="Cyt_P450_CS"/>
</dbReference>
<comment type="function">
    <text evidence="2">May be involved in the metabolism of insect hormones and in the breakdown of synthetic insecticides.</text>
</comment>
<dbReference type="Gene3D" id="1.10.630.10">
    <property type="entry name" value="Cytochrome P450"/>
    <property type="match status" value="1"/>
</dbReference>
<evidence type="ECO:0000256" key="15">
    <source>
        <dbReference type="RuleBase" id="RU000461"/>
    </source>
</evidence>
<dbReference type="KEGG" id="scac:106084599"/>
<evidence type="ECO:0000256" key="13">
    <source>
        <dbReference type="ARBA" id="ARBA00023136"/>
    </source>
</evidence>
<keyword evidence="7 14" id="KW-0479">Metal-binding</keyword>
<evidence type="ECO:0000256" key="16">
    <source>
        <dbReference type="SAM" id="Phobius"/>
    </source>
</evidence>
<dbReference type="InterPro" id="IPR050476">
    <property type="entry name" value="Insect_CytP450_Detox"/>
</dbReference>
<dbReference type="PRINTS" id="PR00385">
    <property type="entry name" value="P450"/>
</dbReference>
<evidence type="ECO:0000256" key="14">
    <source>
        <dbReference type="PIRSR" id="PIRSR602401-1"/>
    </source>
</evidence>
<comment type="cofactor">
    <cofactor evidence="1 14">
        <name>heme</name>
        <dbReference type="ChEBI" id="CHEBI:30413"/>
    </cofactor>
</comment>
<dbReference type="AlphaFoldDB" id="A0A1I8PW50"/>
<dbReference type="PANTHER" id="PTHR24292:SF84">
    <property type="entry name" value="CYTOCHROME P450 28A5-RELATED"/>
    <property type="match status" value="1"/>
</dbReference>
<evidence type="ECO:0000256" key="9">
    <source>
        <dbReference type="ARBA" id="ARBA00022848"/>
    </source>
</evidence>
<keyword evidence="16" id="KW-0812">Transmembrane</keyword>
<keyword evidence="9" id="KW-0492">Microsome</keyword>
<feature type="transmembrane region" description="Helical" evidence="16">
    <location>
        <begin position="6"/>
        <end position="24"/>
    </location>
</feature>
<dbReference type="GO" id="GO:0016705">
    <property type="term" value="F:oxidoreductase activity, acting on paired donors, with incorporation or reduction of molecular oxygen"/>
    <property type="evidence" value="ECO:0007669"/>
    <property type="project" value="InterPro"/>
</dbReference>
<dbReference type="Proteomes" id="UP000095300">
    <property type="component" value="Unassembled WGS sequence"/>
</dbReference>
<dbReference type="InterPro" id="IPR001128">
    <property type="entry name" value="Cyt_P450"/>
</dbReference>
<keyword evidence="13 16" id="KW-0472">Membrane</keyword>
<keyword evidence="12 15" id="KW-0503">Monooxygenase</keyword>
<evidence type="ECO:0000256" key="2">
    <source>
        <dbReference type="ARBA" id="ARBA00003690"/>
    </source>
</evidence>
<protein>
    <recommendedName>
        <fullName evidence="19">Cytochrome P450</fullName>
    </recommendedName>
</protein>
<dbReference type="PRINTS" id="PR00463">
    <property type="entry name" value="EP450I"/>
</dbReference>
<keyword evidence="11 14" id="KW-0408">Iron</keyword>
<dbReference type="SUPFAM" id="SSF48264">
    <property type="entry name" value="Cytochrome P450"/>
    <property type="match status" value="1"/>
</dbReference>
<accession>A0A1I8PW50</accession>
<evidence type="ECO:0000256" key="10">
    <source>
        <dbReference type="ARBA" id="ARBA00023002"/>
    </source>
</evidence>
<dbReference type="EnsemblMetazoa" id="SCAU011675-RF">
    <property type="protein sequence ID" value="SCAU011675-PF"/>
    <property type="gene ID" value="SCAU011675"/>
</dbReference>
<dbReference type="STRING" id="35570.A0A1I8PW50"/>
<dbReference type="GO" id="GO:0005789">
    <property type="term" value="C:endoplasmic reticulum membrane"/>
    <property type="evidence" value="ECO:0007669"/>
    <property type="project" value="UniProtKB-SubCell"/>
</dbReference>
<dbReference type="PANTHER" id="PTHR24292">
    <property type="entry name" value="CYTOCHROME P450"/>
    <property type="match status" value="1"/>
</dbReference>
<dbReference type="InterPro" id="IPR036396">
    <property type="entry name" value="Cyt_P450_sf"/>
</dbReference>
<evidence type="ECO:0000313" key="17">
    <source>
        <dbReference type="EnsemblMetazoa" id="SCAU011675-PF"/>
    </source>
</evidence>
<dbReference type="VEuPathDB" id="VectorBase:SCAU011675"/>
<evidence type="ECO:0000256" key="4">
    <source>
        <dbReference type="ARBA" id="ARBA00004406"/>
    </source>
</evidence>
<dbReference type="PROSITE" id="PS00086">
    <property type="entry name" value="CYTOCHROME_P450"/>
    <property type="match status" value="1"/>
</dbReference>
<evidence type="ECO:0000256" key="6">
    <source>
        <dbReference type="ARBA" id="ARBA00022617"/>
    </source>
</evidence>
<dbReference type="InterPro" id="IPR002401">
    <property type="entry name" value="Cyt_P450_E_grp-I"/>
</dbReference>
<name>A0A1I8PW50_STOCA</name>
<evidence type="ECO:0000256" key="7">
    <source>
        <dbReference type="ARBA" id="ARBA00022723"/>
    </source>
</evidence>
<evidence type="ECO:0000256" key="1">
    <source>
        <dbReference type="ARBA" id="ARBA00001971"/>
    </source>
</evidence>
<dbReference type="GO" id="GO:0020037">
    <property type="term" value="F:heme binding"/>
    <property type="evidence" value="ECO:0007669"/>
    <property type="project" value="InterPro"/>
</dbReference>
<organism evidence="17 18">
    <name type="scientific">Stomoxys calcitrans</name>
    <name type="common">Stable fly</name>
    <name type="synonym">Conops calcitrans</name>
    <dbReference type="NCBI Taxonomy" id="35570"/>
    <lineage>
        <taxon>Eukaryota</taxon>
        <taxon>Metazoa</taxon>
        <taxon>Ecdysozoa</taxon>
        <taxon>Arthropoda</taxon>
        <taxon>Hexapoda</taxon>
        <taxon>Insecta</taxon>
        <taxon>Pterygota</taxon>
        <taxon>Neoptera</taxon>
        <taxon>Endopterygota</taxon>
        <taxon>Diptera</taxon>
        <taxon>Brachycera</taxon>
        <taxon>Muscomorpha</taxon>
        <taxon>Muscoidea</taxon>
        <taxon>Muscidae</taxon>
        <taxon>Stomoxys</taxon>
    </lineage>
</organism>
<dbReference type="Pfam" id="PF00067">
    <property type="entry name" value="p450"/>
    <property type="match status" value="1"/>
</dbReference>
<keyword evidence="10 15" id="KW-0560">Oxidoreductase</keyword>
<gene>
    <name evidence="17" type="primary">106084599</name>
</gene>
<keyword evidence="6 14" id="KW-0349">Heme</keyword>
<dbReference type="GO" id="GO:0005506">
    <property type="term" value="F:iron ion binding"/>
    <property type="evidence" value="ECO:0007669"/>
    <property type="project" value="InterPro"/>
</dbReference>
<feature type="binding site" description="axial binding residue" evidence="14">
    <location>
        <position position="448"/>
    </location>
    <ligand>
        <name>heme</name>
        <dbReference type="ChEBI" id="CHEBI:30413"/>
    </ligand>
    <ligandPart>
        <name>Fe</name>
        <dbReference type="ChEBI" id="CHEBI:18248"/>
    </ligandPart>
</feature>
<comment type="similarity">
    <text evidence="5 15">Belongs to the cytochrome P450 family.</text>
</comment>
<sequence>MFQYFFIPLLLVFVWFAAFSYLKWNFKYWSKRKVFGPEPKILQGTFPKTYDGQCNLVEELHEIYKKFKDAHSYVGVFQARSPKLFILDPDVAMQILKTKFTYFHDNESSQWSSLNVEQLRFSSPFVSVGDVWKEKRAELSQALTINKIRSHFNMMQATACKMTEYINIHNYGTVWNAKDLANRFTCDVMTKFIWGIEENTFHDREGRSQIHQMADIMLNQAIRCVHYYGRTAAWPYLRKLWPVRFFPGLSDRFFQQLASTTMRDCTLVNRPSESIVINHLMQLKEKKKLNDLQIAGHTTTVLIDGFETAALVMAHCLLMLARHQRVQSKLRNILESKTVNISSFDELMALPYLDQCIQETLRLFPPLATLFKICTEYMSVDDCRNGSEVMLVPGDVVYISAYSFHRDAAYYEKPDEYWPERFDEELGGIQKYRNMGVFLPFGDGPRMCPGIKLGMMEVKIGITEMIRQFVVEPAANTRIDNKVAADSFLLRLDGEINLRIKGIAEK</sequence>
<evidence type="ECO:0000256" key="12">
    <source>
        <dbReference type="ARBA" id="ARBA00023033"/>
    </source>
</evidence>
<dbReference type="GO" id="GO:0004497">
    <property type="term" value="F:monooxygenase activity"/>
    <property type="evidence" value="ECO:0007669"/>
    <property type="project" value="UniProtKB-KW"/>
</dbReference>
<evidence type="ECO:0008006" key="19">
    <source>
        <dbReference type="Google" id="ProtNLM"/>
    </source>
</evidence>